<evidence type="ECO:0000313" key="9">
    <source>
        <dbReference type="Proteomes" id="UP000823891"/>
    </source>
</evidence>
<protein>
    <submittedName>
        <fullName evidence="8">Sensor histidine kinase</fullName>
    </submittedName>
</protein>
<accession>A0A9D2SQA1</accession>
<dbReference type="Gene3D" id="6.10.340.10">
    <property type="match status" value="1"/>
</dbReference>
<evidence type="ECO:0000259" key="7">
    <source>
        <dbReference type="PROSITE" id="PS50885"/>
    </source>
</evidence>
<evidence type="ECO:0000256" key="5">
    <source>
        <dbReference type="SAM" id="Coils"/>
    </source>
</evidence>
<dbReference type="Pfam" id="PF06580">
    <property type="entry name" value="His_kinase"/>
    <property type="match status" value="1"/>
</dbReference>
<keyword evidence="3" id="KW-0808">Transferase</keyword>
<keyword evidence="4 8" id="KW-0418">Kinase</keyword>
<dbReference type="PANTHER" id="PTHR34220">
    <property type="entry name" value="SENSOR HISTIDINE KINASE YPDA"/>
    <property type="match status" value="1"/>
</dbReference>
<dbReference type="GO" id="GO:0016020">
    <property type="term" value="C:membrane"/>
    <property type="evidence" value="ECO:0007669"/>
    <property type="project" value="UniProtKB-SubCell"/>
</dbReference>
<keyword evidence="5" id="KW-0175">Coiled coil</keyword>
<evidence type="ECO:0000256" key="2">
    <source>
        <dbReference type="ARBA" id="ARBA00022553"/>
    </source>
</evidence>
<dbReference type="SMART" id="SM00304">
    <property type="entry name" value="HAMP"/>
    <property type="match status" value="1"/>
</dbReference>
<dbReference type="SMART" id="SM00387">
    <property type="entry name" value="HATPase_c"/>
    <property type="match status" value="1"/>
</dbReference>
<dbReference type="InterPro" id="IPR003594">
    <property type="entry name" value="HATPase_dom"/>
</dbReference>
<sequence>MKSLLKNRGMSELQKRLMERFQRLKYREKLRIICFLTGLLPLSVMGIFCYHQTVRLLYTQEYRAMDSAIQTAVAATDTQIRVYEGLLTYLSSSEVVFRAPFQDASQRIDTYEFLNYEFDVFLKSIYVLHPEVVQITVYNAQSDLTHGKQLRSISDLEEQPWYTPEAITAMPAWYLNADGTLQVIQRLPEPYEKYVQSYSENCIGITLEPEYFFQVLENVSSDSRIKVASARQLLYSWSAPTLDGGRREQGKWYSLTDETTLADWEILLEKPSRILAEPISRMSAVIVLIILTCLILIVVISGFWARLFMKRINLFYGHIQEVKNGNLQLDVRDDCPDEIGDLTNSFQEMLDRLNRLIREDYQNKILLREAELKALQAQINPHFLYNCLSLINSRALLAGQPEISRMSQLLSVFYRTTLNKGRSETTLENELKNVKSYLEIQKLLHEELFDVTWQVEPELPEMQLPNLILQPLVENALVHGILPNKPKKGRLFLAVSRVMDQLRFTILDNGAGIPAEKLPTLLLTDSGGYGLKNVNERLKLTYGEDYGLNIQSIQGESTMVTFCIPVKEADESIKERKG</sequence>
<keyword evidence="6" id="KW-1133">Transmembrane helix</keyword>
<evidence type="ECO:0000256" key="6">
    <source>
        <dbReference type="SAM" id="Phobius"/>
    </source>
</evidence>
<dbReference type="InterPro" id="IPR050640">
    <property type="entry name" value="Bact_2-comp_sensor_kinase"/>
</dbReference>
<evidence type="ECO:0000256" key="3">
    <source>
        <dbReference type="ARBA" id="ARBA00022679"/>
    </source>
</evidence>
<dbReference type="Pfam" id="PF00672">
    <property type="entry name" value="HAMP"/>
    <property type="match status" value="1"/>
</dbReference>
<reference evidence="8" key="1">
    <citation type="journal article" date="2021" name="PeerJ">
        <title>Extensive microbial diversity within the chicken gut microbiome revealed by metagenomics and culture.</title>
        <authorList>
            <person name="Gilroy R."/>
            <person name="Ravi A."/>
            <person name="Getino M."/>
            <person name="Pursley I."/>
            <person name="Horton D.L."/>
            <person name="Alikhan N.F."/>
            <person name="Baker D."/>
            <person name="Gharbi K."/>
            <person name="Hall N."/>
            <person name="Watson M."/>
            <person name="Adriaenssens E.M."/>
            <person name="Foster-Nyarko E."/>
            <person name="Jarju S."/>
            <person name="Secka A."/>
            <person name="Antonio M."/>
            <person name="Oren A."/>
            <person name="Chaudhuri R.R."/>
            <person name="La Ragione R."/>
            <person name="Hildebrand F."/>
            <person name="Pallen M.J."/>
        </authorList>
    </citation>
    <scope>NUCLEOTIDE SEQUENCE</scope>
    <source>
        <strain evidence="8">USAMLcec2-132</strain>
    </source>
</reference>
<reference evidence="8" key="2">
    <citation type="submission" date="2021-04" db="EMBL/GenBank/DDBJ databases">
        <authorList>
            <person name="Gilroy R."/>
        </authorList>
    </citation>
    <scope>NUCLEOTIDE SEQUENCE</scope>
    <source>
        <strain evidence="8">USAMLcec2-132</strain>
    </source>
</reference>
<keyword evidence="6" id="KW-0472">Membrane</keyword>
<feature type="coiled-coil region" evidence="5">
    <location>
        <begin position="339"/>
        <end position="378"/>
    </location>
</feature>
<dbReference type="Gene3D" id="3.30.565.10">
    <property type="entry name" value="Histidine kinase-like ATPase, C-terminal domain"/>
    <property type="match status" value="1"/>
</dbReference>
<dbReference type="InterPro" id="IPR003660">
    <property type="entry name" value="HAMP_dom"/>
</dbReference>
<evidence type="ECO:0000256" key="4">
    <source>
        <dbReference type="ARBA" id="ARBA00022777"/>
    </source>
</evidence>
<dbReference type="Proteomes" id="UP000823891">
    <property type="component" value="Unassembled WGS sequence"/>
</dbReference>
<organism evidence="8 9">
    <name type="scientific">Candidatus Eisenbergiella merdavium</name>
    <dbReference type="NCBI Taxonomy" id="2838551"/>
    <lineage>
        <taxon>Bacteria</taxon>
        <taxon>Bacillati</taxon>
        <taxon>Bacillota</taxon>
        <taxon>Clostridia</taxon>
        <taxon>Lachnospirales</taxon>
        <taxon>Lachnospiraceae</taxon>
        <taxon>Eisenbergiella</taxon>
    </lineage>
</organism>
<feature type="transmembrane region" description="Helical" evidence="6">
    <location>
        <begin position="282"/>
        <end position="305"/>
    </location>
</feature>
<dbReference type="PROSITE" id="PS50885">
    <property type="entry name" value="HAMP"/>
    <property type="match status" value="1"/>
</dbReference>
<dbReference type="AlphaFoldDB" id="A0A9D2SQA1"/>
<dbReference type="InterPro" id="IPR010559">
    <property type="entry name" value="Sig_transdc_His_kin_internal"/>
</dbReference>
<proteinExistence type="predicted"/>
<evidence type="ECO:0000313" key="8">
    <source>
        <dbReference type="EMBL" id="HJC24779.1"/>
    </source>
</evidence>
<keyword evidence="2" id="KW-0597">Phosphoprotein</keyword>
<feature type="domain" description="HAMP" evidence="7">
    <location>
        <begin position="306"/>
        <end position="358"/>
    </location>
</feature>
<gene>
    <name evidence="8" type="ORF">H9761_13920</name>
</gene>
<comment type="caution">
    <text evidence="8">The sequence shown here is derived from an EMBL/GenBank/DDBJ whole genome shotgun (WGS) entry which is preliminary data.</text>
</comment>
<dbReference type="GO" id="GO:0000155">
    <property type="term" value="F:phosphorelay sensor kinase activity"/>
    <property type="evidence" value="ECO:0007669"/>
    <property type="project" value="InterPro"/>
</dbReference>
<dbReference type="SUPFAM" id="SSF55874">
    <property type="entry name" value="ATPase domain of HSP90 chaperone/DNA topoisomerase II/histidine kinase"/>
    <property type="match status" value="1"/>
</dbReference>
<dbReference type="InterPro" id="IPR036890">
    <property type="entry name" value="HATPase_C_sf"/>
</dbReference>
<keyword evidence="6" id="KW-0812">Transmembrane</keyword>
<name>A0A9D2SQA1_9FIRM</name>
<dbReference type="CDD" id="cd06225">
    <property type="entry name" value="HAMP"/>
    <property type="match status" value="1"/>
</dbReference>
<dbReference type="EMBL" id="DWWS01000049">
    <property type="protein sequence ID" value="HJC24779.1"/>
    <property type="molecule type" value="Genomic_DNA"/>
</dbReference>
<comment type="subcellular location">
    <subcellularLocation>
        <location evidence="1">Membrane</location>
    </subcellularLocation>
</comment>
<dbReference type="SUPFAM" id="SSF158472">
    <property type="entry name" value="HAMP domain-like"/>
    <property type="match status" value="1"/>
</dbReference>
<dbReference type="PANTHER" id="PTHR34220:SF7">
    <property type="entry name" value="SENSOR HISTIDINE KINASE YPDA"/>
    <property type="match status" value="1"/>
</dbReference>
<evidence type="ECO:0000256" key="1">
    <source>
        <dbReference type="ARBA" id="ARBA00004370"/>
    </source>
</evidence>
<dbReference type="Pfam" id="PF02518">
    <property type="entry name" value="HATPase_c"/>
    <property type="match status" value="1"/>
</dbReference>